<organism evidence="1 2">
    <name type="scientific">Trifolium subterraneum</name>
    <name type="common">Subterranean clover</name>
    <dbReference type="NCBI Taxonomy" id="3900"/>
    <lineage>
        <taxon>Eukaryota</taxon>
        <taxon>Viridiplantae</taxon>
        <taxon>Streptophyta</taxon>
        <taxon>Embryophyta</taxon>
        <taxon>Tracheophyta</taxon>
        <taxon>Spermatophyta</taxon>
        <taxon>Magnoliopsida</taxon>
        <taxon>eudicotyledons</taxon>
        <taxon>Gunneridae</taxon>
        <taxon>Pentapetalae</taxon>
        <taxon>rosids</taxon>
        <taxon>fabids</taxon>
        <taxon>Fabales</taxon>
        <taxon>Fabaceae</taxon>
        <taxon>Papilionoideae</taxon>
        <taxon>50 kb inversion clade</taxon>
        <taxon>NPAAA clade</taxon>
        <taxon>Hologalegina</taxon>
        <taxon>IRL clade</taxon>
        <taxon>Trifolieae</taxon>
        <taxon>Trifolium</taxon>
    </lineage>
</organism>
<accession>A0A2Z6LJQ7</accession>
<dbReference type="EMBL" id="DF973175">
    <property type="protein sequence ID" value="GAU17723.1"/>
    <property type="molecule type" value="Genomic_DNA"/>
</dbReference>
<proteinExistence type="predicted"/>
<sequence length="133" mass="14724">MVVYRKKAAASTSRMLHSSPSSHAPFEGPAIVNTQAQLMELIDESPFTIVQEGTDSLVLSYERQREGKEILIKDSPVELLVDDLSAPQERTLSVVVIGGVPSPGWWLAIKGGLYTCCWTSVLWRCEVKIPFSF</sequence>
<keyword evidence="2" id="KW-1185">Reference proteome</keyword>
<name>A0A2Z6LJQ7_TRISU</name>
<dbReference type="AlphaFoldDB" id="A0A2Z6LJQ7"/>
<evidence type="ECO:0000313" key="2">
    <source>
        <dbReference type="Proteomes" id="UP000242715"/>
    </source>
</evidence>
<dbReference type="Proteomes" id="UP000242715">
    <property type="component" value="Unassembled WGS sequence"/>
</dbReference>
<reference evidence="2" key="1">
    <citation type="journal article" date="2017" name="Front. Plant Sci.">
        <title>Climate Clever Clovers: New Paradigm to Reduce the Environmental Footprint of Ruminants by Breeding Low Methanogenic Forages Utilizing Haplotype Variation.</title>
        <authorList>
            <person name="Kaur P."/>
            <person name="Appels R."/>
            <person name="Bayer P.E."/>
            <person name="Keeble-Gagnere G."/>
            <person name="Wang J."/>
            <person name="Hirakawa H."/>
            <person name="Shirasawa K."/>
            <person name="Vercoe P."/>
            <person name="Stefanova K."/>
            <person name="Durmic Z."/>
            <person name="Nichols P."/>
            <person name="Revell C."/>
            <person name="Isobe S.N."/>
            <person name="Edwards D."/>
            <person name="Erskine W."/>
        </authorList>
    </citation>
    <scope>NUCLEOTIDE SEQUENCE [LARGE SCALE GENOMIC DNA]</scope>
    <source>
        <strain evidence="2">cv. Daliak</strain>
    </source>
</reference>
<evidence type="ECO:0000313" key="1">
    <source>
        <dbReference type="EMBL" id="GAU17723.1"/>
    </source>
</evidence>
<protein>
    <submittedName>
        <fullName evidence="1">Uncharacterized protein</fullName>
    </submittedName>
</protein>
<gene>
    <name evidence="1" type="ORF">TSUD_07850</name>
</gene>